<dbReference type="RefSeq" id="WP_373855402.1">
    <property type="nucleotide sequence ID" value="NZ_BFAV01000095.1"/>
</dbReference>
<proteinExistence type="predicted"/>
<keyword evidence="2" id="KW-1185">Reference proteome</keyword>
<dbReference type="InterPro" id="IPR027417">
    <property type="entry name" value="P-loop_NTPase"/>
</dbReference>
<comment type="caution">
    <text evidence="1">The sequence shown here is derived from an EMBL/GenBank/DDBJ whole genome shotgun (WGS) entry which is preliminary data.</text>
</comment>
<name>A0A2L2XBJ5_9FIRM</name>
<accession>A0A2L2XBJ5</accession>
<evidence type="ECO:0000313" key="2">
    <source>
        <dbReference type="Proteomes" id="UP000239549"/>
    </source>
</evidence>
<dbReference type="AlphaFoldDB" id="A0A2L2XBJ5"/>
<dbReference type="SUPFAM" id="SSF52540">
    <property type="entry name" value="P-loop containing nucleoside triphosphate hydrolases"/>
    <property type="match status" value="1"/>
</dbReference>
<dbReference type="EMBL" id="BFAV01000095">
    <property type="protein sequence ID" value="GBF33354.1"/>
    <property type="molecule type" value="Genomic_DNA"/>
</dbReference>
<dbReference type="Gene3D" id="1.25.40.10">
    <property type="entry name" value="Tetratricopeptide repeat domain"/>
    <property type="match status" value="1"/>
</dbReference>
<organism evidence="1 2">
    <name type="scientific">Desulfocucumis palustris</name>
    <dbReference type="NCBI Taxonomy" id="1898651"/>
    <lineage>
        <taxon>Bacteria</taxon>
        <taxon>Bacillati</taxon>
        <taxon>Bacillota</taxon>
        <taxon>Clostridia</taxon>
        <taxon>Eubacteriales</taxon>
        <taxon>Desulfocucumaceae</taxon>
        <taxon>Desulfocucumis</taxon>
    </lineage>
</organism>
<gene>
    <name evidence="1" type="ORF">DCCM_2453</name>
</gene>
<protein>
    <submittedName>
        <fullName evidence="1">Uncharacterized protein</fullName>
    </submittedName>
</protein>
<dbReference type="SUPFAM" id="SSF48452">
    <property type="entry name" value="TPR-like"/>
    <property type="match status" value="2"/>
</dbReference>
<dbReference type="InterPro" id="IPR011990">
    <property type="entry name" value="TPR-like_helical_dom_sf"/>
</dbReference>
<reference evidence="2" key="1">
    <citation type="submission" date="2018-02" db="EMBL/GenBank/DDBJ databases">
        <title>Genome sequence of Desulfocucumis palustris strain NAW-5.</title>
        <authorList>
            <person name="Watanabe M."/>
            <person name="Kojima H."/>
            <person name="Fukui M."/>
        </authorList>
    </citation>
    <scope>NUCLEOTIDE SEQUENCE [LARGE SCALE GENOMIC DNA]</scope>
    <source>
        <strain evidence="2">NAW-5</strain>
    </source>
</reference>
<dbReference type="Proteomes" id="UP000239549">
    <property type="component" value="Unassembled WGS sequence"/>
</dbReference>
<sequence>MSYASRFIKLLSEKSDRKFFDFVRENYTSIFDVSEKAYSSIKSIFTIEDFGLFDLFLDITKKFVDKKNERHSLTRIIERYLETYIRNEKLLVVFDNFTLCDKQSLDILQPVLKKYCNDANKRFILVTTAELLSSREDILLLVSEKLDVERISIKAFANSKFFIEILSEIYDLDLCDFHDIRTLFEICEGYPQRLKSFLINLYSQEGIDLCRSNKAILLQDKFKEHLLKKLINFDYNSLKAVEKYLVQIIAAWGSPIDIQTLNLFIAHVTEIDPLYLQFSIEVISQTVLELENRNIIERRYDTGRCVIQFRHDSIYLAMSALLKEQSIQVYFLHYNMYYFLMKNPQVVPEREHQSLSAFHAHLGNCDGWEEVNLSYGKRLHKSQQYAQAQKVFDRLGNEIHRMSAQYMLMIAENCYHSGNYQKAKELVDKITVSNLNTGGRYQYDIYCSKIAMILCDYERAVAQIRDALLREHSEEQRVELIRLKLVALCLFPNGYEKSKKEFDSIMKEYDNTEREAIIRLIYKDAVDYYRGSDAFYYLNKGRVLAEQAKDWDDWAKITHNMGFEHFRCGEYQRARELFQDSMMKIQELKPHEVSYCLNDLAVIDMVEKRYDNAVSTLREACFWNQSFYAGLAIKGNLMLCYHFQGQHRLAKSLAQDLSDYLVPLPTVDDKLYKKIYTNVALVYMATDRRSEAKALLKRCIPYLKTESSLSSARVYHLLELLQERVMPQKPVDPRYVDYYYRLPFEPWVVTFGNE</sequence>
<evidence type="ECO:0000313" key="1">
    <source>
        <dbReference type="EMBL" id="GBF33354.1"/>
    </source>
</evidence>